<dbReference type="InterPro" id="IPR003593">
    <property type="entry name" value="AAA+_ATPase"/>
</dbReference>
<dbReference type="Gene3D" id="3.40.50.300">
    <property type="entry name" value="P-loop containing nucleotide triphosphate hydrolases"/>
    <property type="match status" value="1"/>
</dbReference>
<keyword evidence="3" id="KW-0547">Nucleotide-binding</keyword>
<keyword evidence="4 6" id="KW-0067">ATP-binding</keyword>
<dbReference type="GO" id="GO:0016887">
    <property type="term" value="F:ATP hydrolysis activity"/>
    <property type="evidence" value="ECO:0007669"/>
    <property type="project" value="InterPro"/>
</dbReference>
<organism evidence="6 7">
    <name type="scientific">Candidatus Fimimorpha faecalis</name>
    <dbReference type="NCBI Taxonomy" id="2840824"/>
    <lineage>
        <taxon>Bacteria</taxon>
        <taxon>Bacillati</taxon>
        <taxon>Bacillota</taxon>
        <taxon>Clostridia</taxon>
        <taxon>Eubacteriales</taxon>
        <taxon>Candidatus Fimimorpha</taxon>
    </lineage>
</organism>
<evidence type="ECO:0000256" key="2">
    <source>
        <dbReference type="ARBA" id="ARBA00022448"/>
    </source>
</evidence>
<dbReference type="PANTHER" id="PTHR43776:SF7">
    <property type="entry name" value="D,D-DIPEPTIDE TRANSPORT ATP-BINDING PROTEIN DDPF-RELATED"/>
    <property type="match status" value="1"/>
</dbReference>
<dbReference type="InterPro" id="IPR003439">
    <property type="entry name" value="ABC_transporter-like_ATP-bd"/>
</dbReference>
<dbReference type="SUPFAM" id="SSF52540">
    <property type="entry name" value="P-loop containing nucleoside triphosphate hydrolases"/>
    <property type="match status" value="1"/>
</dbReference>
<dbReference type="InterPro" id="IPR017871">
    <property type="entry name" value="ABC_transporter-like_CS"/>
</dbReference>
<dbReference type="InterPro" id="IPR027417">
    <property type="entry name" value="P-loop_NTPase"/>
</dbReference>
<dbReference type="Pfam" id="PF00005">
    <property type="entry name" value="ABC_tran"/>
    <property type="match status" value="1"/>
</dbReference>
<feature type="domain" description="ABC transporter" evidence="5">
    <location>
        <begin position="5"/>
        <end position="247"/>
    </location>
</feature>
<dbReference type="GO" id="GO:0005524">
    <property type="term" value="F:ATP binding"/>
    <property type="evidence" value="ECO:0007669"/>
    <property type="project" value="UniProtKB-KW"/>
</dbReference>
<keyword evidence="2" id="KW-0813">Transport</keyword>
<dbReference type="PROSITE" id="PS00211">
    <property type="entry name" value="ABC_TRANSPORTER_1"/>
    <property type="match status" value="1"/>
</dbReference>
<evidence type="ECO:0000313" key="6">
    <source>
        <dbReference type="EMBL" id="HIR87645.1"/>
    </source>
</evidence>
<dbReference type="Proteomes" id="UP000824201">
    <property type="component" value="Unassembled WGS sequence"/>
</dbReference>
<proteinExistence type="inferred from homology"/>
<protein>
    <submittedName>
        <fullName evidence="6">ABC transporter ATP-binding protein</fullName>
    </submittedName>
</protein>
<evidence type="ECO:0000256" key="1">
    <source>
        <dbReference type="ARBA" id="ARBA00005417"/>
    </source>
</evidence>
<name>A0A9D1JCD9_9FIRM</name>
<gene>
    <name evidence="6" type="ORF">IAC96_01720</name>
</gene>
<reference evidence="6" key="1">
    <citation type="submission" date="2020-10" db="EMBL/GenBank/DDBJ databases">
        <authorList>
            <person name="Gilroy R."/>
        </authorList>
    </citation>
    <scope>NUCLEOTIDE SEQUENCE</scope>
    <source>
        <strain evidence="6">ChiW13-3771</strain>
    </source>
</reference>
<reference evidence="6" key="2">
    <citation type="journal article" date="2021" name="PeerJ">
        <title>Extensive microbial diversity within the chicken gut microbiome revealed by metagenomics and culture.</title>
        <authorList>
            <person name="Gilroy R."/>
            <person name="Ravi A."/>
            <person name="Getino M."/>
            <person name="Pursley I."/>
            <person name="Horton D.L."/>
            <person name="Alikhan N.F."/>
            <person name="Baker D."/>
            <person name="Gharbi K."/>
            <person name="Hall N."/>
            <person name="Watson M."/>
            <person name="Adriaenssens E.M."/>
            <person name="Foster-Nyarko E."/>
            <person name="Jarju S."/>
            <person name="Secka A."/>
            <person name="Antonio M."/>
            <person name="Oren A."/>
            <person name="Chaudhuri R.R."/>
            <person name="La Ragione R."/>
            <person name="Hildebrand F."/>
            <person name="Pallen M.J."/>
        </authorList>
    </citation>
    <scope>NUCLEOTIDE SEQUENCE</scope>
    <source>
        <strain evidence="6">ChiW13-3771</strain>
    </source>
</reference>
<accession>A0A9D1JCD9</accession>
<evidence type="ECO:0000259" key="5">
    <source>
        <dbReference type="PROSITE" id="PS50893"/>
    </source>
</evidence>
<evidence type="ECO:0000256" key="3">
    <source>
        <dbReference type="ARBA" id="ARBA00022741"/>
    </source>
</evidence>
<evidence type="ECO:0000256" key="4">
    <source>
        <dbReference type="ARBA" id="ARBA00022840"/>
    </source>
</evidence>
<evidence type="ECO:0000313" key="7">
    <source>
        <dbReference type="Proteomes" id="UP000824201"/>
    </source>
</evidence>
<sequence length="252" mass="28206">METILEVKNVTKVFYKNKVPFTAVDQISFCIKKGECVAIVGESGSGKTTTAKILTQLIHPDAGNVFLDGIEYIFAKGKLRKEFYTKIQMVFQMPQDSFDPRRSLGDGIMESMRNHGMTKKEAQKRMIELLQMVELAPEYAKRYPHQVSGGQCQRAAIARALAIAPKLIVCDEATSALDVTVQAQIVTLLKKLKQEMGLSLLFISHDLGVVQNLCDRVLVMYQGKIVEEGTPDCIIQNPKDDYTKKLIESVFL</sequence>
<dbReference type="EMBL" id="DVHN01000016">
    <property type="protein sequence ID" value="HIR87645.1"/>
    <property type="molecule type" value="Genomic_DNA"/>
</dbReference>
<dbReference type="AlphaFoldDB" id="A0A9D1JCD9"/>
<dbReference type="SMART" id="SM00382">
    <property type="entry name" value="AAA"/>
    <property type="match status" value="1"/>
</dbReference>
<comment type="similarity">
    <text evidence="1">Belongs to the ABC transporter superfamily.</text>
</comment>
<dbReference type="InterPro" id="IPR050319">
    <property type="entry name" value="ABC_transp_ATP-bind"/>
</dbReference>
<dbReference type="GO" id="GO:0055085">
    <property type="term" value="P:transmembrane transport"/>
    <property type="evidence" value="ECO:0007669"/>
    <property type="project" value="UniProtKB-ARBA"/>
</dbReference>
<dbReference type="PROSITE" id="PS50893">
    <property type="entry name" value="ABC_TRANSPORTER_2"/>
    <property type="match status" value="1"/>
</dbReference>
<dbReference type="PANTHER" id="PTHR43776">
    <property type="entry name" value="TRANSPORT ATP-BINDING PROTEIN"/>
    <property type="match status" value="1"/>
</dbReference>
<dbReference type="CDD" id="cd03257">
    <property type="entry name" value="ABC_NikE_OppD_transporters"/>
    <property type="match status" value="1"/>
</dbReference>
<comment type="caution">
    <text evidence="6">The sequence shown here is derived from an EMBL/GenBank/DDBJ whole genome shotgun (WGS) entry which is preliminary data.</text>
</comment>